<dbReference type="PANTHER" id="PTHR11070">
    <property type="entry name" value="UVRD / RECB / PCRA DNA HELICASE FAMILY MEMBER"/>
    <property type="match status" value="1"/>
</dbReference>
<feature type="region of interest" description="Disordered" evidence="6">
    <location>
        <begin position="1"/>
        <end position="44"/>
    </location>
</feature>
<keyword evidence="1 5" id="KW-0547">Nucleotide-binding</keyword>
<reference evidence="8 9" key="2">
    <citation type="submission" date="2019-05" db="EMBL/GenBank/DDBJ databases">
        <title>Glycomyces buryatensis sp. nov.</title>
        <authorList>
            <person name="Nikitina E."/>
        </authorList>
    </citation>
    <scope>NUCLEOTIDE SEQUENCE [LARGE SCALE GENOMIC DNA]</scope>
    <source>
        <strain evidence="8 9">18</strain>
    </source>
</reference>
<dbReference type="EMBL" id="STGY01000007">
    <property type="protein sequence ID" value="THV43127.1"/>
    <property type="molecule type" value="Genomic_DNA"/>
</dbReference>
<dbReference type="PANTHER" id="PTHR11070:SF45">
    <property type="entry name" value="DNA 3'-5' HELICASE"/>
    <property type="match status" value="1"/>
</dbReference>
<keyword evidence="3 5" id="KW-0347">Helicase</keyword>
<dbReference type="GO" id="GO:0016787">
    <property type="term" value="F:hydrolase activity"/>
    <property type="evidence" value="ECO:0007669"/>
    <property type="project" value="UniProtKB-UniRule"/>
</dbReference>
<keyword evidence="9" id="KW-1185">Reference proteome</keyword>
<evidence type="ECO:0000313" key="9">
    <source>
        <dbReference type="Proteomes" id="UP000308760"/>
    </source>
</evidence>
<protein>
    <submittedName>
        <fullName evidence="8">ATP-dependent DNA helicase</fullName>
    </submittedName>
</protein>
<feature type="region of interest" description="Disordered" evidence="6">
    <location>
        <begin position="62"/>
        <end position="99"/>
    </location>
</feature>
<evidence type="ECO:0000256" key="6">
    <source>
        <dbReference type="SAM" id="MobiDB-lite"/>
    </source>
</evidence>
<dbReference type="InterPro" id="IPR027417">
    <property type="entry name" value="P-loop_NTPase"/>
</dbReference>
<evidence type="ECO:0000256" key="1">
    <source>
        <dbReference type="ARBA" id="ARBA00022741"/>
    </source>
</evidence>
<evidence type="ECO:0000256" key="2">
    <source>
        <dbReference type="ARBA" id="ARBA00022801"/>
    </source>
</evidence>
<evidence type="ECO:0000256" key="4">
    <source>
        <dbReference type="ARBA" id="ARBA00022840"/>
    </source>
</evidence>
<dbReference type="GO" id="GO:0043138">
    <property type="term" value="F:3'-5' DNA helicase activity"/>
    <property type="evidence" value="ECO:0007669"/>
    <property type="project" value="TreeGrafter"/>
</dbReference>
<evidence type="ECO:0000256" key="5">
    <source>
        <dbReference type="PROSITE-ProRule" id="PRU00560"/>
    </source>
</evidence>
<dbReference type="Pfam" id="PF13245">
    <property type="entry name" value="AAA_19"/>
    <property type="match status" value="1"/>
</dbReference>
<gene>
    <name evidence="8" type="ORF">FAB82_02530</name>
</gene>
<evidence type="ECO:0000313" key="8">
    <source>
        <dbReference type="EMBL" id="THV43127.1"/>
    </source>
</evidence>
<feature type="binding site" evidence="5">
    <location>
        <begin position="292"/>
        <end position="299"/>
    </location>
    <ligand>
        <name>ATP</name>
        <dbReference type="ChEBI" id="CHEBI:30616"/>
    </ligand>
</feature>
<feature type="compositionally biased region" description="Basic and acidic residues" evidence="6">
    <location>
        <begin position="72"/>
        <end position="84"/>
    </location>
</feature>
<dbReference type="PROSITE" id="PS51198">
    <property type="entry name" value="UVRD_HELICASE_ATP_BIND"/>
    <property type="match status" value="1"/>
</dbReference>
<dbReference type="GO" id="GO:0000725">
    <property type="term" value="P:recombinational repair"/>
    <property type="evidence" value="ECO:0007669"/>
    <property type="project" value="TreeGrafter"/>
</dbReference>
<dbReference type="Proteomes" id="UP000308760">
    <property type="component" value="Unassembled WGS sequence"/>
</dbReference>
<sequence length="783" mass="86200">MSKSATRFSWRSISGVGPHGQKRQLERGIGPGGPASVVRSSRAAICGQPSLGRDRLVRSRIRARSAVSQSAERVDEQRPEDVDTSHAVPAPDPSNTPEQEVAIEQEFVDRVYERVDILREEAEGNRDAGYTHLRATVPGAQFERDVFVYRAARRIADLDSQHEGLVFGRLDFDDGRVRHVGRLGVRDEEYRPLLIDWRAPASAPFYRATAVDRQEVARRRVIRSFGRDVEEVSDDLLNEELADKLPVIGDGALMAALGRKRTGRMRDIVATIQSEQDAAIRAPGRGATVITGGPGTGKTVVALHRAAYLLYQDRSRYEAAGILVVGPSAVFMKYIGRVLPSLGEETAALYSLGELYAGVEATRQDRPDVAAVKGGTVMLPILRRLARQTPPGAPSELRITYLGEVLKLDAAELAAVRARVFEKEQRSNLAKTEAGRALLVALWRKVKPMLPEAEPAKFSRDLGSRSEFLTFLDHWWPDLDPADVLGWASDERRLASAGEGHLKHALIGAVAASFQETDFSIPDVALLDELRMILGIKPQQRQGDRIRSYGGVSEVSTTQDRYYDRAERQARDAFYEDYAHVIVDEAQDLSPMQWRMLGRRGRAAGWTIVGDEAQSSWPRPKESADARNRAVPRGRVYEFHLTKNYRNSKEVFEYAAAWAEPRLPVIDLPEAVRETGVAVEERTVAADALLPEVAGAVTEALEAVEGTVGIIAPYKRHAELSTVVHDDRVTLVGPLESKGLEWDAVIAADLDAVAKGHGPGVAYVVLTRATQRLVRIDTGPNGA</sequence>
<evidence type="ECO:0000256" key="3">
    <source>
        <dbReference type="ARBA" id="ARBA00022806"/>
    </source>
</evidence>
<dbReference type="InterPro" id="IPR014016">
    <property type="entry name" value="UvrD-like_ATP-bd"/>
</dbReference>
<dbReference type="GO" id="GO:0003677">
    <property type="term" value="F:DNA binding"/>
    <property type="evidence" value="ECO:0007669"/>
    <property type="project" value="InterPro"/>
</dbReference>
<dbReference type="OrthoDB" id="9787585at2"/>
<proteinExistence type="predicted"/>
<accession>A0A4S8QEQ8</accession>
<keyword evidence="2 5" id="KW-0378">Hydrolase</keyword>
<name>A0A4S8QEQ8_9ACTN</name>
<dbReference type="GO" id="GO:0005829">
    <property type="term" value="C:cytosol"/>
    <property type="evidence" value="ECO:0007669"/>
    <property type="project" value="TreeGrafter"/>
</dbReference>
<reference evidence="9" key="1">
    <citation type="submission" date="2019-04" db="EMBL/GenBank/DDBJ databases">
        <title>Nocardioides xinjiangensis sp. nov.</title>
        <authorList>
            <person name="Liu S."/>
        </authorList>
    </citation>
    <scope>NUCLEOTIDE SEQUENCE [LARGE SCALE GENOMIC DNA]</scope>
    <source>
        <strain evidence="9">18</strain>
    </source>
</reference>
<keyword evidence="4 5" id="KW-0067">ATP-binding</keyword>
<dbReference type="SUPFAM" id="SSF52540">
    <property type="entry name" value="P-loop containing nucleoside triphosphate hydrolases"/>
    <property type="match status" value="1"/>
</dbReference>
<dbReference type="GO" id="GO:0005524">
    <property type="term" value="F:ATP binding"/>
    <property type="evidence" value="ECO:0007669"/>
    <property type="project" value="UniProtKB-UniRule"/>
</dbReference>
<evidence type="ECO:0000259" key="7">
    <source>
        <dbReference type="PROSITE" id="PS51198"/>
    </source>
</evidence>
<dbReference type="InterPro" id="IPR000212">
    <property type="entry name" value="DNA_helicase_UvrD/REP"/>
</dbReference>
<feature type="compositionally biased region" description="Polar residues" evidence="6">
    <location>
        <begin position="1"/>
        <end position="12"/>
    </location>
</feature>
<comment type="caution">
    <text evidence="8">The sequence shown here is derived from an EMBL/GenBank/DDBJ whole genome shotgun (WGS) entry which is preliminary data.</text>
</comment>
<dbReference type="Gene3D" id="3.40.50.300">
    <property type="entry name" value="P-loop containing nucleotide triphosphate hydrolases"/>
    <property type="match status" value="2"/>
</dbReference>
<feature type="domain" description="UvrD-like helicase ATP-binding" evidence="7">
    <location>
        <begin position="271"/>
        <end position="648"/>
    </location>
</feature>
<organism evidence="8 9">
    <name type="scientific">Glycomyces buryatensis</name>
    <dbReference type="NCBI Taxonomy" id="2570927"/>
    <lineage>
        <taxon>Bacteria</taxon>
        <taxon>Bacillati</taxon>
        <taxon>Actinomycetota</taxon>
        <taxon>Actinomycetes</taxon>
        <taxon>Glycomycetales</taxon>
        <taxon>Glycomycetaceae</taxon>
        <taxon>Glycomyces</taxon>
    </lineage>
</organism>
<dbReference type="AlphaFoldDB" id="A0A4S8QEQ8"/>